<gene>
    <name evidence="1" type="ORF">MNBD_PLANCTO03-868</name>
</gene>
<name>A0A3B1E7C9_9ZZZZ</name>
<feature type="non-terminal residue" evidence="1">
    <location>
        <position position="72"/>
    </location>
</feature>
<proteinExistence type="predicted"/>
<dbReference type="PROSITE" id="PS51257">
    <property type="entry name" value="PROKAR_LIPOPROTEIN"/>
    <property type="match status" value="1"/>
</dbReference>
<reference evidence="1" key="1">
    <citation type="submission" date="2018-06" db="EMBL/GenBank/DDBJ databases">
        <authorList>
            <person name="Zhirakovskaya E."/>
        </authorList>
    </citation>
    <scope>NUCLEOTIDE SEQUENCE</scope>
</reference>
<organism evidence="1">
    <name type="scientific">hydrothermal vent metagenome</name>
    <dbReference type="NCBI Taxonomy" id="652676"/>
    <lineage>
        <taxon>unclassified sequences</taxon>
        <taxon>metagenomes</taxon>
        <taxon>ecological metagenomes</taxon>
    </lineage>
</organism>
<sequence>MKNGSMRVVRPSGAIRRNGSFTAMLAVLACSTGVASAQPGGGGGGQLPPSVFEPEVVFSPATGGAYGIDSAD</sequence>
<accession>A0A3B1E7C9</accession>
<dbReference type="EMBL" id="UOGK01000738">
    <property type="protein sequence ID" value="VAX42685.1"/>
    <property type="molecule type" value="Genomic_DNA"/>
</dbReference>
<dbReference type="AlphaFoldDB" id="A0A3B1E7C9"/>
<protein>
    <submittedName>
        <fullName evidence="1">Uncharacterized protein</fullName>
    </submittedName>
</protein>
<evidence type="ECO:0000313" key="1">
    <source>
        <dbReference type="EMBL" id="VAX42685.1"/>
    </source>
</evidence>